<comment type="caution">
    <text evidence="13">The sequence shown here is derived from an EMBL/GenBank/DDBJ whole genome shotgun (WGS) entry which is preliminary data.</text>
</comment>
<comment type="similarity">
    <text evidence="3">Belongs to the glycosyl hydrolase 3 family.</text>
</comment>
<feature type="compositionally biased region" description="Low complexity" evidence="10">
    <location>
        <begin position="461"/>
        <end position="478"/>
    </location>
</feature>
<gene>
    <name evidence="13" type="ORF">SLS58_008728</name>
</gene>
<proteinExistence type="inferred from homology"/>
<keyword evidence="7" id="KW-0119">Carbohydrate metabolism</keyword>
<dbReference type="InterPro" id="IPR036962">
    <property type="entry name" value="Glyco_hydro_3_N_sf"/>
</dbReference>
<evidence type="ECO:0000256" key="11">
    <source>
        <dbReference type="SAM" id="SignalP"/>
    </source>
</evidence>
<dbReference type="InterPro" id="IPR036881">
    <property type="entry name" value="Glyco_hydro_3_C_sf"/>
</dbReference>
<comment type="catalytic activity">
    <reaction evidence="1">
        <text>Hydrolysis of terminal, non-reducing beta-D-glucosyl residues with release of beta-D-glucose.</text>
        <dbReference type="EC" id="3.2.1.21"/>
    </reaction>
</comment>
<keyword evidence="11" id="KW-0732">Signal</keyword>
<evidence type="ECO:0000256" key="10">
    <source>
        <dbReference type="SAM" id="MobiDB-lite"/>
    </source>
</evidence>
<evidence type="ECO:0000256" key="1">
    <source>
        <dbReference type="ARBA" id="ARBA00000448"/>
    </source>
</evidence>
<dbReference type="Proteomes" id="UP001521184">
    <property type="component" value="Unassembled WGS sequence"/>
</dbReference>
<dbReference type="PANTHER" id="PTHR42715">
    <property type="entry name" value="BETA-GLUCOSIDASE"/>
    <property type="match status" value="1"/>
</dbReference>
<evidence type="ECO:0000256" key="3">
    <source>
        <dbReference type="ARBA" id="ARBA00005336"/>
    </source>
</evidence>
<evidence type="ECO:0000256" key="5">
    <source>
        <dbReference type="ARBA" id="ARBA00022801"/>
    </source>
</evidence>
<reference evidence="13 14" key="1">
    <citation type="journal article" date="2023" name="Plant Dis.">
        <title>First Report of Diplodia intermedia Causing Canker and Dieback Diseases on Apple Trees in Canada.</title>
        <authorList>
            <person name="Ellouze W."/>
            <person name="Ilyukhin E."/>
            <person name="Sulman M."/>
            <person name="Ali S."/>
        </authorList>
    </citation>
    <scope>NUCLEOTIDE SEQUENCE [LARGE SCALE GENOMIC DNA]</scope>
    <source>
        <strain evidence="13 14">M45-28</strain>
    </source>
</reference>
<dbReference type="Pfam" id="PF14310">
    <property type="entry name" value="Fn3-like"/>
    <property type="match status" value="1"/>
</dbReference>
<keyword evidence="14" id="KW-1185">Reference proteome</keyword>
<evidence type="ECO:0000256" key="8">
    <source>
        <dbReference type="ARBA" id="ARBA00023295"/>
    </source>
</evidence>
<dbReference type="Pfam" id="PF01915">
    <property type="entry name" value="Glyco_hydro_3_C"/>
    <property type="match status" value="1"/>
</dbReference>
<sequence>MVARRLLLASSLSLLSSSVAAWTYSTNYSAQLLSSGTVHLGEWQEAFEKSQRFVSTLSDSEKIDIITAGSAGNFTGLNKKDGSASVLDYYWVTTWPAALSMAMTWDKDLVYNQSYGLGSEMWNKGINMANAPTAQPLGRSAWGGRNGETYGPDAYLNGILFGEATKGISAAGVIPAGKHVLLNEQETNRESATGLNSADGAADYAYSAVVDNKALHETYLWGFMDAVKNGLGGVMCAMNRVNGTYSCESQELLAYYLKTELGFPGLVYADVGGQKTGIHSANAGMDLGSSSYWSNSSIMAGMRNGSFTEARLDDMVIRTVIGWYKHSQDVKSFPDLADAGDYVDTRKNHGELAREFAAASLVLLKNKDNALPLKSPKKIALFGVNAGSAQIGPNTEMSVQGSDSVFQGHMAQIGGSGQGSFAYVITPEHAFVEKAREDGAMLRVMLNDTVISSGSAGGIAAGPNAGSDSTDSTAASQTTRGYSYNQDVCLVFLNAYAGEGSDRDELRNTDQDKYVTKPHSPPFLQTDQVPSLVNAVADNCNNTVVVINTAGPRLVDQFITHANVTGVLYGGALGQESGNAILDVLYGAVNPSGRLVHTIAKNESDYDANTQISSDEVIDYTEGNYIDYKYFDRYNITPRYEFGFGLSYTTFAYSALATTTNTTTLSSPYASGPRIPGGRADLWDPAAAVTVTVANTGDVDGHEVAQLYVTYPAAADEPVRQLRGFERVWVPAGETRDVVFELRRRDLSVWDVAAQEWRVERGMYGVAVGASSRDLRVQGSIVVG</sequence>
<feature type="domain" description="Fibronectin type III-like" evidence="12">
    <location>
        <begin position="703"/>
        <end position="772"/>
    </location>
</feature>
<dbReference type="EMBL" id="JAKEKT020000076">
    <property type="protein sequence ID" value="KAL1638696.1"/>
    <property type="molecule type" value="Genomic_DNA"/>
</dbReference>
<evidence type="ECO:0000256" key="2">
    <source>
        <dbReference type="ARBA" id="ARBA00004987"/>
    </source>
</evidence>
<dbReference type="SMART" id="SM01217">
    <property type="entry name" value="Fn3_like"/>
    <property type="match status" value="1"/>
</dbReference>
<evidence type="ECO:0000259" key="12">
    <source>
        <dbReference type="SMART" id="SM01217"/>
    </source>
</evidence>
<evidence type="ECO:0000256" key="9">
    <source>
        <dbReference type="ARBA" id="ARBA00023326"/>
    </source>
</evidence>
<dbReference type="InterPro" id="IPR017853">
    <property type="entry name" value="GH"/>
</dbReference>
<name>A0ABR3TGY9_9PEZI</name>
<dbReference type="InterPro" id="IPR026891">
    <property type="entry name" value="Fn3-like"/>
</dbReference>
<dbReference type="InterPro" id="IPR002772">
    <property type="entry name" value="Glyco_hydro_3_C"/>
</dbReference>
<evidence type="ECO:0000256" key="4">
    <source>
        <dbReference type="ARBA" id="ARBA00012744"/>
    </source>
</evidence>
<dbReference type="SUPFAM" id="SSF51445">
    <property type="entry name" value="(Trans)glycosidases"/>
    <property type="match status" value="1"/>
</dbReference>
<dbReference type="InterPro" id="IPR013783">
    <property type="entry name" value="Ig-like_fold"/>
</dbReference>
<feature type="chain" id="PRO_5045048430" description="beta-glucosidase" evidence="11">
    <location>
        <begin position="22"/>
        <end position="784"/>
    </location>
</feature>
<dbReference type="InterPro" id="IPR050288">
    <property type="entry name" value="Cellulose_deg_GH3"/>
</dbReference>
<evidence type="ECO:0000256" key="6">
    <source>
        <dbReference type="ARBA" id="ARBA00023180"/>
    </source>
</evidence>
<accession>A0ABR3TGY9</accession>
<evidence type="ECO:0000313" key="14">
    <source>
        <dbReference type="Proteomes" id="UP001521184"/>
    </source>
</evidence>
<keyword evidence="6" id="KW-0325">Glycoprotein</keyword>
<dbReference type="Gene3D" id="2.60.40.10">
    <property type="entry name" value="Immunoglobulins"/>
    <property type="match status" value="1"/>
</dbReference>
<dbReference type="Pfam" id="PF00933">
    <property type="entry name" value="Glyco_hydro_3"/>
    <property type="match status" value="1"/>
</dbReference>
<protein>
    <recommendedName>
        <fullName evidence="4">beta-glucosidase</fullName>
        <ecNumber evidence="4">3.2.1.21</ecNumber>
    </recommendedName>
</protein>
<evidence type="ECO:0000256" key="7">
    <source>
        <dbReference type="ARBA" id="ARBA00023277"/>
    </source>
</evidence>
<evidence type="ECO:0000313" key="13">
    <source>
        <dbReference type="EMBL" id="KAL1638696.1"/>
    </source>
</evidence>
<keyword evidence="5" id="KW-0378">Hydrolase</keyword>
<feature type="signal peptide" evidence="11">
    <location>
        <begin position="1"/>
        <end position="21"/>
    </location>
</feature>
<dbReference type="EC" id="3.2.1.21" evidence="4"/>
<dbReference type="PANTHER" id="PTHR42715:SF14">
    <property type="entry name" value="BETA-GLUCOSIDASE D-RELATED"/>
    <property type="match status" value="1"/>
</dbReference>
<dbReference type="InterPro" id="IPR001764">
    <property type="entry name" value="Glyco_hydro_3_N"/>
</dbReference>
<keyword evidence="8" id="KW-0326">Glycosidase</keyword>
<organism evidence="13 14">
    <name type="scientific">Diplodia intermedia</name>
    <dbReference type="NCBI Taxonomy" id="856260"/>
    <lineage>
        <taxon>Eukaryota</taxon>
        <taxon>Fungi</taxon>
        <taxon>Dikarya</taxon>
        <taxon>Ascomycota</taxon>
        <taxon>Pezizomycotina</taxon>
        <taxon>Dothideomycetes</taxon>
        <taxon>Dothideomycetes incertae sedis</taxon>
        <taxon>Botryosphaeriales</taxon>
        <taxon>Botryosphaeriaceae</taxon>
        <taxon>Diplodia</taxon>
    </lineage>
</organism>
<dbReference type="Gene3D" id="3.40.50.1700">
    <property type="entry name" value="Glycoside hydrolase family 3 C-terminal domain"/>
    <property type="match status" value="1"/>
</dbReference>
<comment type="pathway">
    <text evidence="2">Glycan metabolism; cellulose degradation.</text>
</comment>
<dbReference type="Gene3D" id="3.20.20.300">
    <property type="entry name" value="Glycoside hydrolase, family 3, N-terminal domain"/>
    <property type="match status" value="1"/>
</dbReference>
<dbReference type="SUPFAM" id="SSF52279">
    <property type="entry name" value="Beta-D-glucan exohydrolase, C-terminal domain"/>
    <property type="match status" value="1"/>
</dbReference>
<keyword evidence="9" id="KW-0624">Polysaccharide degradation</keyword>
<feature type="region of interest" description="Disordered" evidence="10">
    <location>
        <begin position="457"/>
        <end position="478"/>
    </location>
</feature>
<dbReference type="PRINTS" id="PR00133">
    <property type="entry name" value="GLHYDRLASE3"/>
</dbReference>